<proteinExistence type="predicted"/>
<dbReference type="GO" id="GO:0016787">
    <property type="term" value="F:hydrolase activity"/>
    <property type="evidence" value="ECO:0007669"/>
    <property type="project" value="UniProtKB-KW"/>
</dbReference>
<feature type="region of interest" description="Disordered" evidence="1">
    <location>
        <begin position="1"/>
        <end position="21"/>
    </location>
</feature>
<protein>
    <submittedName>
        <fullName evidence="3">Nicotinamide-nucleotide amidohydrolase family protein</fullName>
    </submittedName>
</protein>
<name>A0A3A4FD38_9MICC</name>
<feature type="domain" description="CinA C-terminal" evidence="2">
    <location>
        <begin position="20"/>
        <end position="152"/>
    </location>
</feature>
<dbReference type="Proteomes" id="UP000266615">
    <property type="component" value="Unassembled WGS sequence"/>
</dbReference>
<evidence type="ECO:0000313" key="3">
    <source>
        <dbReference type="EMBL" id="RJN33017.1"/>
    </source>
</evidence>
<dbReference type="NCBIfam" id="TIGR00199">
    <property type="entry name" value="PncC_domain"/>
    <property type="match status" value="1"/>
</dbReference>
<keyword evidence="4" id="KW-1185">Reference proteome</keyword>
<gene>
    <name evidence="3" type="ORF">D3250_04220</name>
</gene>
<accession>A0A3A4FD38</accession>
<keyword evidence="3" id="KW-0378">Hydrolase</keyword>
<evidence type="ECO:0000313" key="4">
    <source>
        <dbReference type="Proteomes" id="UP000266615"/>
    </source>
</evidence>
<dbReference type="Gene3D" id="3.90.950.20">
    <property type="entry name" value="CinA-like"/>
    <property type="match status" value="1"/>
</dbReference>
<organism evidence="3 4">
    <name type="scientific">Nesterenkonia natronophila</name>
    <dbReference type="NCBI Taxonomy" id="2174932"/>
    <lineage>
        <taxon>Bacteria</taxon>
        <taxon>Bacillati</taxon>
        <taxon>Actinomycetota</taxon>
        <taxon>Actinomycetes</taxon>
        <taxon>Micrococcales</taxon>
        <taxon>Micrococcaceae</taxon>
        <taxon>Nesterenkonia</taxon>
    </lineage>
</organism>
<comment type="caution">
    <text evidence="3">The sequence shown here is derived from an EMBL/GenBank/DDBJ whole genome shotgun (WGS) entry which is preliminary data.</text>
</comment>
<dbReference type="AlphaFoldDB" id="A0A3A4FD38"/>
<dbReference type="EMBL" id="QYZP01000001">
    <property type="protein sequence ID" value="RJN33017.1"/>
    <property type="molecule type" value="Genomic_DNA"/>
</dbReference>
<dbReference type="OrthoDB" id="1253990at2"/>
<dbReference type="InterPro" id="IPR008136">
    <property type="entry name" value="CinA_C"/>
</dbReference>
<dbReference type="SUPFAM" id="SSF142433">
    <property type="entry name" value="CinA-like"/>
    <property type="match status" value="1"/>
</dbReference>
<dbReference type="InterPro" id="IPR036653">
    <property type="entry name" value="CinA-like_C"/>
</dbReference>
<dbReference type="Pfam" id="PF02464">
    <property type="entry name" value="CinA"/>
    <property type="match status" value="1"/>
</dbReference>
<evidence type="ECO:0000256" key="1">
    <source>
        <dbReference type="SAM" id="MobiDB-lite"/>
    </source>
</evidence>
<reference evidence="3 4" key="1">
    <citation type="submission" date="2018-09" db="EMBL/GenBank/DDBJ databases">
        <title>Nesterenkonia natronophila sp. nov., an alkaliphilic actinobacteriume isolated from a soda lake, and emended description of the genus Nesterenkonia.</title>
        <authorList>
            <person name="Menes R.J."/>
            <person name="Iriarte A."/>
        </authorList>
    </citation>
    <scope>NUCLEOTIDE SEQUENCE [LARGE SCALE GENOMIC DNA]</scope>
    <source>
        <strain evidence="3 4">M8</strain>
    </source>
</reference>
<evidence type="ECO:0000259" key="2">
    <source>
        <dbReference type="Pfam" id="PF02464"/>
    </source>
</evidence>
<sequence>MVDGNAEQAARKTQHSTDPEALVQRLGRRSLTVATAESLTAGALASRIADVPGASVALLGGVVSYSNGVKEQVLGVDAELLESRGAVDGGVAAQMARGAARVCAAGIGVATTGVAGPEPHQGKSVGTVYLGFYVDAGVVQRLRLTFPAECSSEDTVSDRGALSGFRLLGLNGDRKSIRKASVEGALQLVNDLLQTEPASLPDA</sequence>